<protein>
    <recommendedName>
        <fullName evidence="5">DUF2802 domain-containing protein</fullName>
    </recommendedName>
</protein>
<dbReference type="EMBL" id="JASGCB010000003">
    <property type="protein sequence ID" value="MDI9259089.1"/>
    <property type="molecule type" value="Genomic_DNA"/>
</dbReference>
<keyword evidence="4" id="KW-1185">Reference proteome</keyword>
<organism evidence="3 4">
    <name type="scientific">Alicyclobacillus sendaiensis PA2</name>
    <dbReference type="NCBI Taxonomy" id="3029425"/>
    <lineage>
        <taxon>Bacteria</taxon>
        <taxon>Bacillati</taxon>
        <taxon>Bacillota</taxon>
        <taxon>Bacilli</taxon>
        <taxon>Bacillales</taxon>
        <taxon>Alicyclobacillaceae</taxon>
        <taxon>Alicyclobacillus</taxon>
    </lineage>
</organism>
<feature type="coiled-coil region" evidence="1">
    <location>
        <begin position="71"/>
        <end position="105"/>
    </location>
</feature>
<comment type="caution">
    <text evidence="3">The sequence shown here is derived from an EMBL/GenBank/DDBJ whole genome shotgun (WGS) entry which is preliminary data.</text>
</comment>
<feature type="region of interest" description="Disordered" evidence="2">
    <location>
        <begin position="46"/>
        <end position="71"/>
    </location>
</feature>
<feature type="region of interest" description="Disordered" evidence="2">
    <location>
        <begin position="117"/>
        <end position="180"/>
    </location>
</feature>
<evidence type="ECO:0000313" key="3">
    <source>
        <dbReference type="EMBL" id="MDI9259089.1"/>
    </source>
</evidence>
<keyword evidence="1" id="KW-0175">Coiled coil</keyword>
<dbReference type="Proteomes" id="UP001529245">
    <property type="component" value="Unassembled WGS sequence"/>
</dbReference>
<reference evidence="3 4" key="1">
    <citation type="submission" date="2023-04" db="EMBL/GenBank/DDBJ databases">
        <title>A. sendaiensis sub sp. chiapanensis a novel subspecie with specific adaptation in bacterial cell wall isolated from an active volcano.</title>
        <authorList>
            <person name="Alvarez Gutierrez P.E."/>
            <person name="Ortiz Cortes L.Y."/>
        </authorList>
    </citation>
    <scope>NUCLEOTIDE SEQUENCE [LARGE SCALE GENOMIC DNA]</scope>
    <source>
        <strain evidence="3 4">PA2</strain>
    </source>
</reference>
<evidence type="ECO:0000256" key="2">
    <source>
        <dbReference type="SAM" id="MobiDB-lite"/>
    </source>
</evidence>
<sequence>MWETLILAVVCVVLLAMLYAVSGGWRTHPGVKGFVRWTAAQLRLRGAGPGPSRNAFRADGARGETAGGGDRAEARAAIQVLEEMYREWDQRSRDLEVRIQGLEAAVAEIAGTLGGLREERRDGGGAVGKHGAPARTAALSEPVGEQKVHDPVAGEKPKREAHEHGADVRGQELDSAQPGAQTSREMLYFSILDLLHEGRTRDEIRNLLGVSADEIAMVEKLLNRADGSDSGVH</sequence>
<evidence type="ECO:0008006" key="5">
    <source>
        <dbReference type="Google" id="ProtNLM"/>
    </source>
</evidence>
<name>A0ABT6XVH0_ALISE</name>
<proteinExistence type="predicted"/>
<feature type="compositionally biased region" description="Basic and acidic residues" evidence="2">
    <location>
        <begin position="144"/>
        <end position="172"/>
    </location>
</feature>
<evidence type="ECO:0000313" key="4">
    <source>
        <dbReference type="Proteomes" id="UP001529245"/>
    </source>
</evidence>
<dbReference type="RefSeq" id="WP_283202675.1">
    <property type="nucleotide sequence ID" value="NZ_JASGCB010000003.1"/>
</dbReference>
<accession>A0ABT6XVH0</accession>
<gene>
    <name evidence="3" type="ORF">QID03_02720</name>
</gene>
<evidence type="ECO:0000256" key="1">
    <source>
        <dbReference type="SAM" id="Coils"/>
    </source>
</evidence>